<dbReference type="GO" id="GO:0046653">
    <property type="term" value="P:tetrahydrofolate metabolic process"/>
    <property type="evidence" value="ECO:0007669"/>
    <property type="project" value="TreeGrafter"/>
</dbReference>
<dbReference type="Proteomes" id="UP000008561">
    <property type="component" value="Chromosome"/>
</dbReference>
<dbReference type="InterPro" id="IPR003759">
    <property type="entry name" value="Cbl-bd_cap"/>
</dbReference>
<dbReference type="HOGENOM" id="CLU_082102_2_0_7"/>
<dbReference type="GO" id="GO:0050667">
    <property type="term" value="P:homocysteine metabolic process"/>
    <property type="evidence" value="ECO:0007669"/>
    <property type="project" value="TreeGrafter"/>
</dbReference>
<dbReference type="InterPro" id="IPR036594">
    <property type="entry name" value="Meth_synthase_dom"/>
</dbReference>
<dbReference type="STRING" id="96561.Dole_2958"/>
<name>A8ZYY8_DESOH</name>
<keyword evidence="7" id="KW-1185">Reference proteome</keyword>
<evidence type="ECO:0000256" key="1">
    <source>
        <dbReference type="ARBA" id="ARBA00010854"/>
    </source>
</evidence>
<evidence type="ECO:0000313" key="6">
    <source>
        <dbReference type="EMBL" id="ABW68761.1"/>
    </source>
</evidence>
<dbReference type="InterPro" id="IPR050554">
    <property type="entry name" value="Met_Synthase/Corrinoid"/>
</dbReference>
<dbReference type="RefSeq" id="WP_012176372.1">
    <property type="nucleotide sequence ID" value="NC_009943.1"/>
</dbReference>
<dbReference type="Gene3D" id="1.10.1240.10">
    <property type="entry name" value="Methionine synthase domain"/>
    <property type="match status" value="1"/>
</dbReference>
<feature type="domain" description="B12-binding N-terminal" evidence="5">
    <location>
        <begin position="1"/>
        <end position="89"/>
    </location>
</feature>
<dbReference type="OrthoDB" id="9803687at2"/>
<evidence type="ECO:0000256" key="3">
    <source>
        <dbReference type="ARBA" id="ARBA00023285"/>
    </source>
</evidence>
<organism evidence="6 7">
    <name type="scientific">Desulfosudis oleivorans (strain DSM 6200 / JCM 39069 / Hxd3)</name>
    <name type="common">Desulfococcus oleovorans</name>
    <dbReference type="NCBI Taxonomy" id="96561"/>
    <lineage>
        <taxon>Bacteria</taxon>
        <taxon>Pseudomonadati</taxon>
        <taxon>Thermodesulfobacteriota</taxon>
        <taxon>Desulfobacteria</taxon>
        <taxon>Desulfobacterales</taxon>
        <taxon>Desulfosudaceae</taxon>
        <taxon>Desulfosudis</taxon>
    </lineage>
</organism>
<keyword evidence="3" id="KW-0170">Cobalt</keyword>
<dbReference type="Pfam" id="PF02607">
    <property type="entry name" value="B12-binding_2"/>
    <property type="match status" value="1"/>
</dbReference>
<evidence type="ECO:0000256" key="2">
    <source>
        <dbReference type="ARBA" id="ARBA00022723"/>
    </source>
</evidence>
<keyword evidence="2" id="KW-0479">Metal-binding</keyword>
<dbReference type="FunFam" id="3.40.50.280:FF:000003">
    <property type="entry name" value="Dimethylamine methyltransferase corrinoid protein"/>
    <property type="match status" value="1"/>
</dbReference>
<dbReference type="InterPro" id="IPR006158">
    <property type="entry name" value="Cobalamin-bd"/>
</dbReference>
<dbReference type="InterPro" id="IPR036724">
    <property type="entry name" value="Cobalamin-bd_sf"/>
</dbReference>
<gene>
    <name evidence="6" type="ordered locus">Dole_2958</name>
</gene>
<dbReference type="GO" id="GO:0008705">
    <property type="term" value="F:methionine synthase activity"/>
    <property type="evidence" value="ECO:0007669"/>
    <property type="project" value="TreeGrafter"/>
</dbReference>
<dbReference type="GO" id="GO:0005829">
    <property type="term" value="C:cytosol"/>
    <property type="evidence" value="ECO:0007669"/>
    <property type="project" value="TreeGrafter"/>
</dbReference>
<dbReference type="Gene3D" id="3.40.50.280">
    <property type="entry name" value="Cobalamin-binding domain"/>
    <property type="match status" value="1"/>
</dbReference>
<accession>A8ZYY8</accession>
<evidence type="ECO:0000259" key="5">
    <source>
        <dbReference type="PROSITE" id="PS51337"/>
    </source>
</evidence>
<sequence>MKECIAVVQDAVIHMKDDVIIDAVKKCLAEGLSPIQIIEEGLSGGLDVVGQKFEAGEYYLAELIMAGDVVTEATGMLKDKMDPGDMGKKGKVILATVKGDVHDIGKNIVAMILSAQGYEVVDLGVDVASEKIVAAVSETGIQLLGLSILLTTMVPAIKEVVDLLTAKGLRKKVKIAIGGACCSQQLADEMGVDAFGESAVAAVDIFDRFKKELEIA</sequence>
<dbReference type="GO" id="GO:0031419">
    <property type="term" value="F:cobalamin binding"/>
    <property type="evidence" value="ECO:0007669"/>
    <property type="project" value="InterPro"/>
</dbReference>
<protein>
    <submittedName>
        <fullName evidence="6">Cobalamin B12-binding domain protein</fullName>
    </submittedName>
</protein>
<dbReference type="Pfam" id="PF02310">
    <property type="entry name" value="B12-binding"/>
    <property type="match status" value="1"/>
</dbReference>
<dbReference type="KEGG" id="dol:Dole_2958"/>
<dbReference type="PROSITE" id="PS51337">
    <property type="entry name" value="B12_BINDING_NTER"/>
    <property type="match status" value="1"/>
</dbReference>
<dbReference type="EMBL" id="CP000859">
    <property type="protein sequence ID" value="ABW68761.1"/>
    <property type="molecule type" value="Genomic_DNA"/>
</dbReference>
<dbReference type="GO" id="GO:0046872">
    <property type="term" value="F:metal ion binding"/>
    <property type="evidence" value="ECO:0007669"/>
    <property type="project" value="UniProtKB-KW"/>
</dbReference>
<feature type="domain" description="B12-binding" evidence="4">
    <location>
        <begin position="89"/>
        <end position="216"/>
    </location>
</feature>
<dbReference type="SMART" id="SM01018">
    <property type="entry name" value="B12-binding_2"/>
    <property type="match status" value="1"/>
</dbReference>
<dbReference type="PROSITE" id="PS51332">
    <property type="entry name" value="B12_BINDING"/>
    <property type="match status" value="1"/>
</dbReference>
<proteinExistence type="inferred from homology"/>
<dbReference type="PANTHER" id="PTHR45833">
    <property type="entry name" value="METHIONINE SYNTHASE"/>
    <property type="match status" value="1"/>
</dbReference>
<dbReference type="PANTHER" id="PTHR45833:SF1">
    <property type="entry name" value="METHIONINE SYNTHASE"/>
    <property type="match status" value="1"/>
</dbReference>
<dbReference type="SUPFAM" id="SSF52242">
    <property type="entry name" value="Cobalamin (vitamin B12)-binding domain"/>
    <property type="match status" value="1"/>
</dbReference>
<dbReference type="AlphaFoldDB" id="A8ZYY8"/>
<evidence type="ECO:0000313" key="7">
    <source>
        <dbReference type="Proteomes" id="UP000008561"/>
    </source>
</evidence>
<comment type="similarity">
    <text evidence="1">Belongs to the methylamine corrinoid protein family.</text>
</comment>
<reference evidence="6 7" key="1">
    <citation type="submission" date="2007-10" db="EMBL/GenBank/DDBJ databases">
        <title>Complete sequence of Desulfococcus oleovorans Hxd3.</title>
        <authorList>
            <consortium name="US DOE Joint Genome Institute"/>
            <person name="Copeland A."/>
            <person name="Lucas S."/>
            <person name="Lapidus A."/>
            <person name="Barry K."/>
            <person name="Glavina del Rio T."/>
            <person name="Dalin E."/>
            <person name="Tice H."/>
            <person name="Pitluck S."/>
            <person name="Kiss H."/>
            <person name="Brettin T."/>
            <person name="Bruce D."/>
            <person name="Detter J.C."/>
            <person name="Han C."/>
            <person name="Schmutz J."/>
            <person name="Larimer F."/>
            <person name="Land M."/>
            <person name="Hauser L."/>
            <person name="Kyrpides N."/>
            <person name="Kim E."/>
            <person name="Wawrik B."/>
            <person name="Richardson P."/>
        </authorList>
    </citation>
    <scope>NUCLEOTIDE SEQUENCE [LARGE SCALE GENOMIC DNA]</scope>
    <source>
        <strain evidence="7">DSM 6200 / JCM 39069 / Hxd3</strain>
    </source>
</reference>
<evidence type="ECO:0000259" key="4">
    <source>
        <dbReference type="PROSITE" id="PS51332"/>
    </source>
</evidence>
<dbReference type="eggNOG" id="COG5012">
    <property type="taxonomic scope" value="Bacteria"/>
</dbReference>
<dbReference type="SUPFAM" id="SSF47644">
    <property type="entry name" value="Methionine synthase domain"/>
    <property type="match status" value="1"/>
</dbReference>